<keyword evidence="15" id="KW-1185">Reference proteome</keyword>
<dbReference type="PANTHER" id="PTHR43782:SF3">
    <property type="entry name" value="ARGINASE"/>
    <property type="match status" value="1"/>
</dbReference>
<keyword evidence="8 12" id="KW-0464">Manganese</keyword>
<feature type="compositionally biased region" description="Polar residues" evidence="13">
    <location>
        <begin position="257"/>
        <end position="272"/>
    </location>
</feature>
<keyword evidence="4 12" id="KW-0835">Urea cycle</keyword>
<dbReference type="GO" id="GO:0000050">
    <property type="term" value="P:urea cycle"/>
    <property type="evidence" value="ECO:0007669"/>
    <property type="project" value="UniProtKB-UniPathway"/>
</dbReference>
<dbReference type="GO" id="GO:0005829">
    <property type="term" value="C:cytosol"/>
    <property type="evidence" value="ECO:0007669"/>
    <property type="project" value="TreeGrafter"/>
</dbReference>
<dbReference type="InterPro" id="IPR006035">
    <property type="entry name" value="Ureohydrolase"/>
</dbReference>
<dbReference type="PROSITE" id="PS51409">
    <property type="entry name" value="ARGINASE_2"/>
    <property type="match status" value="1"/>
</dbReference>
<dbReference type="PRINTS" id="PR00116">
    <property type="entry name" value="ARGINASE"/>
</dbReference>
<dbReference type="EMBL" id="NEVH01014841">
    <property type="protein sequence ID" value="PNF27473.1"/>
    <property type="molecule type" value="Genomic_DNA"/>
</dbReference>
<feature type="region of interest" description="Disordered" evidence="13">
    <location>
        <begin position="243"/>
        <end position="272"/>
    </location>
</feature>
<evidence type="ECO:0000256" key="8">
    <source>
        <dbReference type="ARBA" id="ARBA00023211"/>
    </source>
</evidence>
<dbReference type="GO" id="GO:0006525">
    <property type="term" value="P:arginine metabolic process"/>
    <property type="evidence" value="ECO:0007669"/>
    <property type="project" value="UniProtKB-KW"/>
</dbReference>
<evidence type="ECO:0000256" key="12">
    <source>
        <dbReference type="RuleBase" id="RU361159"/>
    </source>
</evidence>
<sequence length="272" mass="29814">MVENMTALGHIAACQKEVSDSVIHILNEGRMCLTIGGDHSCGIGTIDGHVKVKGNIALLWVDAHADLNTNATSSTGNIHGMPVALLAKELSDYWPYLPGMDWQQPRLSIRNIAYIGLRDIDSYERLVIDKFSITAFGMEDVERYGIIEVTNMALRRIDPNNNLPLHVSFDIDSLDALEAPSTGTPVRGGLTLREGIQIMEESYRTQRLSAVDLVEVNPRLGSPSDVRITLEAAKHIIRAASGYSRRGHSPENVCDLPQQTFPSVSTSAHNSK</sequence>
<dbReference type="GO" id="GO:0030145">
    <property type="term" value="F:manganese ion binding"/>
    <property type="evidence" value="ECO:0007669"/>
    <property type="project" value="TreeGrafter"/>
</dbReference>
<organism evidence="14 15">
    <name type="scientific">Cryptotermes secundus</name>
    <dbReference type="NCBI Taxonomy" id="105785"/>
    <lineage>
        <taxon>Eukaryota</taxon>
        <taxon>Metazoa</taxon>
        <taxon>Ecdysozoa</taxon>
        <taxon>Arthropoda</taxon>
        <taxon>Hexapoda</taxon>
        <taxon>Insecta</taxon>
        <taxon>Pterygota</taxon>
        <taxon>Neoptera</taxon>
        <taxon>Polyneoptera</taxon>
        <taxon>Dictyoptera</taxon>
        <taxon>Blattodea</taxon>
        <taxon>Blattoidea</taxon>
        <taxon>Termitoidae</taxon>
        <taxon>Kalotermitidae</taxon>
        <taxon>Cryptotermitinae</taxon>
        <taxon>Cryptotermes</taxon>
    </lineage>
</organism>
<dbReference type="UniPathway" id="UPA00158">
    <property type="reaction ID" value="UER00270"/>
</dbReference>
<evidence type="ECO:0000256" key="3">
    <source>
        <dbReference type="ARBA" id="ARBA00018123"/>
    </source>
</evidence>
<keyword evidence="7 11" id="KW-0378">Hydrolase</keyword>
<evidence type="ECO:0000256" key="10">
    <source>
        <dbReference type="PROSITE-ProRule" id="PRU00742"/>
    </source>
</evidence>
<keyword evidence="5 12" id="KW-0056">Arginine metabolism</keyword>
<proteinExistence type="inferred from homology"/>
<dbReference type="PROSITE" id="PS01053">
    <property type="entry name" value="ARGINASE_1"/>
    <property type="match status" value="1"/>
</dbReference>
<dbReference type="Pfam" id="PF00491">
    <property type="entry name" value="Arginase"/>
    <property type="match status" value="1"/>
</dbReference>
<comment type="pathway">
    <text evidence="1 12">Nitrogen metabolism; urea cycle; L-ornithine and urea from L-arginine: step 1/1.</text>
</comment>
<dbReference type="InterPro" id="IPR014033">
    <property type="entry name" value="Arginase"/>
</dbReference>
<evidence type="ECO:0000256" key="4">
    <source>
        <dbReference type="ARBA" id="ARBA00022436"/>
    </source>
</evidence>
<protein>
    <recommendedName>
        <fullName evidence="3 12">Arginase</fullName>
        <ecNumber evidence="2 12">3.5.3.1</ecNumber>
    </recommendedName>
</protein>
<comment type="similarity">
    <text evidence="10 11">Belongs to the arginase family.</text>
</comment>
<keyword evidence="6 12" id="KW-0479">Metal-binding</keyword>
<dbReference type="NCBIfam" id="TIGR01229">
    <property type="entry name" value="rocF_arginase"/>
    <property type="match status" value="1"/>
</dbReference>
<evidence type="ECO:0000256" key="7">
    <source>
        <dbReference type="ARBA" id="ARBA00022801"/>
    </source>
</evidence>
<comment type="caution">
    <text evidence="14">The sequence shown here is derived from an EMBL/GenBank/DDBJ whole genome shotgun (WGS) entry which is preliminary data.</text>
</comment>
<accession>A0A2J7QFV9</accession>
<dbReference type="InterPro" id="IPR020855">
    <property type="entry name" value="Ureohydrolase_Mn_BS"/>
</dbReference>
<evidence type="ECO:0000256" key="2">
    <source>
        <dbReference type="ARBA" id="ARBA00012168"/>
    </source>
</evidence>
<dbReference type="FunFam" id="3.40.800.10:FF:000012">
    <property type="entry name" value="Arginase"/>
    <property type="match status" value="1"/>
</dbReference>
<dbReference type="Proteomes" id="UP000235965">
    <property type="component" value="Unassembled WGS sequence"/>
</dbReference>
<dbReference type="Gene3D" id="3.40.800.10">
    <property type="entry name" value="Ureohydrolase domain"/>
    <property type="match status" value="1"/>
</dbReference>
<dbReference type="GO" id="GO:0004053">
    <property type="term" value="F:arginase activity"/>
    <property type="evidence" value="ECO:0007669"/>
    <property type="project" value="UniProtKB-EC"/>
</dbReference>
<dbReference type="PANTHER" id="PTHR43782">
    <property type="entry name" value="ARGINASE"/>
    <property type="match status" value="1"/>
</dbReference>
<evidence type="ECO:0000256" key="5">
    <source>
        <dbReference type="ARBA" id="ARBA00022503"/>
    </source>
</evidence>
<dbReference type="InterPro" id="IPR023696">
    <property type="entry name" value="Ureohydrolase_dom_sf"/>
</dbReference>
<dbReference type="CDD" id="cd09989">
    <property type="entry name" value="Arginase"/>
    <property type="match status" value="1"/>
</dbReference>
<evidence type="ECO:0000256" key="11">
    <source>
        <dbReference type="RuleBase" id="RU003684"/>
    </source>
</evidence>
<evidence type="ECO:0000256" key="6">
    <source>
        <dbReference type="ARBA" id="ARBA00022723"/>
    </source>
</evidence>
<dbReference type="AlphaFoldDB" id="A0A2J7QFV9"/>
<evidence type="ECO:0000313" key="15">
    <source>
        <dbReference type="Proteomes" id="UP000235965"/>
    </source>
</evidence>
<dbReference type="SUPFAM" id="SSF52768">
    <property type="entry name" value="Arginase/deacetylase"/>
    <property type="match status" value="1"/>
</dbReference>
<evidence type="ECO:0000256" key="13">
    <source>
        <dbReference type="SAM" id="MobiDB-lite"/>
    </source>
</evidence>
<comment type="cofactor">
    <cofactor evidence="12">
        <name>Mn(2+)</name>
        <dbReference type="ChEBI" id="CHEBI:29035"/>
    </cofactor>
    <text evidence="12">Binds 2 manganese ions per subunit.</text>
</comment>
<evidence type="ECO:0000256" key="9">
    <source>
        <dbReference type="ARBA" id="ARBA00047391"/>
    </source>
</evidence>
<name>A0A2J7QFV9_9NEOP</name>
<reference evidence="14 15" key="1">
    <citation type="submission" date="2017-12" db="EMBL/GenBank/DDBJ databases">
        <title>Hemimetabolous genomes reveal molecular basis of termite eusociality.</title>
        <authorList>
            <person name="Harrison M.C."/>
            <person name="Jongepier E."/>
            <person name="Robertson H.M."/>
            <person name="Arning N."/>
            <person name="Bitard-Feildel T."/>
            <person name="Chao H."/>
            <person name="Childers C.P."/>
            <person name="Dinh H."/>
            <person name="Doddapaneni H."/>
            <person name="Dugan S."/>
            <person name="Gowin J."/>
            <person name="Greiner C."/>
            <person name="Han Y."/>
            <person name="Hu H."/>
            <person name="Hughes D.S.T."/>
            <person name="Huylmans A.-K."/>
            <person name="Kemena C."/>
            <person name="Kremer L.P.M."/>
            <person name="Lee S.L."/>
            <person name="Lopez-Ezquerra A."/>
            <person name="Mallet L."/>
            <person name="Monroy-Kuhn J.M."/>
            <person name="Moser A."/>
            <person name="Murali S.C."/>
            <person name="Muzny D.M."/>
            <person name="Otani S."/>
            <person name="Piulachs M.-D."/>
            <person name="Poelchau M."/>
            <person name="Qu J."/>
            <person name="Schaub F."/>
            <person name="Wada-Katsumata A."/>
            <person name="Worley K.C."/>
            <person name="Xie Q."/>
            <person name="Ylla G."/>
            <person name="Poulsen M."/>
            <person name="Gibbs R.A."/>
            <person name="Schal C."/>
            <person name="Richards S."/>
            <person name="Belles X."/>
            <person name="Korb J."/>
            <person name="Bornberg-Bauer E."/>
        </authorList>
    </citation>
    <scope>NUCLEOTIDE SEQUENCE [LARGE SCALE GENOMIC DNA]</scope>
    <source>
        <tissue evidence="14">Whole body</tissue>
    </source>
</reference>
<dbReference type="GO" id="GO:0005634">
    <property type="term" value="C:nucleus"/>
    <property type="evidence" value="ECO:0007669"/>
    <property type="project" value="TreeGrafter"/>
</dbReference>
<gene>
    <name evidence="14" type="ORF">B7P43_G08979</name>
</gene>
<evidence type="ECO:0000256" key="1">
    <source>
        <dbReference type="ARBA" id="ARBA00005098"/>
    </source>
</evidence>
<dbReference type="EC" id="3.5.3.1" evidence="2 12"/>
<dbReference type="EMBL" id="NEVH01014841">
    <property type="protein sequence ID" value="PNF27470.1"/>
    <property type="molecule type" value="Genomic_DNA"/>
</dbReference>
<dbReference type="OrthoDB" id="9992747at2759"/>
<comment type="catalytic activity">
    <reaction evidence="9 12">
        <text>L-arginine + H2O = urea + L-ornithine</text>
        <dbReference type="Rhea" id="RHEA:20569"/>
        <dbReference type="ChEBI" id="CHEBI:15377"/>
        <dbReference type="ChEBI" id="CHEBI:16199"/>
        <dbReference type="ChEBI" id="CHEBI:32682"/>
        <dbReference type="ChEBI" id="CHEBI:46911"/>
        <dbReference type="EC" id="3.5.3.1"/>
    </reaction>
</comment>
<evidence type="ECO:0000313" key="14">
    <source>
        <dbReference type="EMBL" id="PNF27470.1"/>
    </source>
</evidence>